<reference evidence="2 3" key="1">
    <citation type="journal article" date="2021" name="Int. J. Syst. Evol. Microbiol.">
        <title>Amazonocrinis nigriterrae gen. nov., sp. nov., Atlanticothrix silvestris gen. nov., sp. nov. and Dendronalium phyllosphericum gen. nov., sp. nov., nostocacean cyanobacteria from Brazilian environments.</title>
        <authorList>
            <person name="Alvarenga D.O."/>
            <person name="Andreote A.P.D."/>
            <person name="Branco L.H.Z."/>
            <person name="Delbaje E."/>
            <person name="Cruz R.B."/>
            <person name="Varani A.M."/>
            <person name="Fiore M.F."/>
        </authorList>
    </citation>
    <scope>NUCLEOTIDE SEQUENCE [LARGE SCALE GENOMIC DNA]</scope>
    <source>
        <strain evidence="2 3">CENA357</strain>
    </source>
</reference>
<evidence type="ECO:0000313" key="2">
    <source>
        <dbReference type="EMBL" id="MBH8554281.1"/>
    </source>
</evidence>
<organism evidence="2 3">
    <name type="scientific">Atlanticothrix silvestris CENA357</name>
    <dbReference type="NCBI Taxonomy" id="1725252"/>
    <lineage>
        <taxon>Bacteria</taxon>
        <taxon>Bacillati</taxon>
        <taxon>Cyanobacteriota</taxon>
        <taxon>Cyanophyceae</taxon>
        <taxon>Nostocales</taxon>
        <taxon>Nodulariaceae</taxon>
        <taxon>Atlanticothrix</taxon>
        <taxon>Atlanticothrix silvestris</taxon>
    </lineage>
</organism>
<evidence type="ECO:0000313" key="3">
    <source>
        <dbReference type="Proteomes" id="UP000599391"/>
    </source>
</evidence>
<dbReference type="Proteomes" id="UP000599391">
    <property type="component" value="Unassembled WGS sequence"/>
</dbReference>
<proteinExistence type="predicted"/>
<protein>
    <submittedName>
        <fullName evidence="2">Uncharacterized protein</fullName>
    </submittedName>
</protein>
<comment type="caution">
    <text evidence="2">The sequence shown here is derived from an EMBL/GenBank/DDBJ whole genome shotgun (WGS) entry which is preliminary data.</text>
</comment>
<sequence>MLKRRTLLASLAALGFILAVSTQVYGTTATGPNAWETVYNNAVAHATTTIPQSSLLGIITGLIDDLVTFLNVYNLLSGFWAG</sequence>
<name>A0A8J7HFY5_9CYAN</name>
<feature type="chain" id="PRO_5035173085" evidence="1">
    <location>
        <begin position="27"/>
        <end position="82"/>
    </location>
</feature>
<gene>
    <name evidence="2" type="ORF">I8751_18310</name>
</gene>
<dbReference type="AlphaFoldDB" id="A0A8J7HFY5"/>
<dbReference type="EMBL" id="JAECZB010000067">
    <property type="protein sequence ID" value="MBH8554281.1"/>
    <property type="molecule type" value="Genomic_DNA"/>
</dbReference>
<keyword evidence="3" id="KW-1185">Reference proteome</keyword>
<accession>A0A8J7HFY5</accession>
<feature type="signal peptide" evidence="1">
    <location>
        <begin position="1"/>
        <end position="26"/>
    </location>
</feature>
<keyword evidence="1" id="KW-0732">Signal</keyword>
<evidence type="ECO:0000256" key="1">
    <source>
        <dbReference type="SAM" id="SignalP"/>
    </source>
</evidence>
<dbReference type="RefSeq" id="WP_214440522.1">
    <property type="nucleotide sequence ID" value="NZ_JAECZB010000067.1"/>
</dbReference>